<dbReference type="EC" id="3.4.19.12" evidence="3"/>
<feature type="domain" description="MATH" evidence="9">
    <location>
        <begin position="119"/>
        <end position="248"/>
    </location>
</feature>
<gene>
    <name evidence="11" type="ORF">CPELLU_LOCUS3178</name>
</gene>
<dbReference type="PROSITE" id="PS50144">
    <property type="entry name" value="MATH"/>
    <property type="match status" value="1"/>
</dbReference>
<dbReference type="InterPro" id="IPR002083">
    <property type="entry name" value="MATH/TRAF_dom"/>
</dbReference>
<evidence type="ECO:0000256" key="1">
    <source>
        <dbReference type="ARBA" id="ARBA00000707"/>
    </source>
</evidence>
<dbReference type="InterPro" id="IPR050804">
    <property type="entry name" value="MCC"/>
</dbReference>
<sequence length="456" mass="52504">MRGGANDKIIQVFHFTKEPLRTHRIPFKFVIKAVSILNVNSCAPSITLRNERKRFLEGEICNCTSGIIAKPQYIEYNNVILSDYGLTDELLGLDHVDKTGHQAIANSILPDLGYEIEDFQYYTWQITNWSSLEKRITSPEFEAGGWKWRILRFPHGNNDDSYVSIYLEFSDPIDALADLHCCAQFGLLLWNPENPAFYASQNSHHRFTAEEQDWGFARFYAQNKLFIPSDNQPHPLIKNNTCNITALVRIIKDPTGVLWHNFKNYDSKKVTGYVNLKTHGATNYLNVELQLLYSIKYFRKAIYQIPTEYDESNKSIPLAIQNIFYKLQVSNTYVETTELTNSFGWNPSDCYTSHDVQEFDSVLLDNLEGKLKDTTADGVISELFVGKMKSYARCVNINYENSLIDNYYDIQLEIKGCKTLNDSFLKYIHEESCEGNNQYQTGIYGLQDAKKGVIFE</sequence>
<keyword evidence="5" id="KW-0833">Ubl conjugation pathway</keyword>
<dbReference type="OrthoDB" id="289038at2759"/>
<proteinExistence type="inferred from homology"/>
<dbReference type="AlphaFoldDB" id="A0A9N9A4J4"/>
<name>A0A9N9A4J4_9GLOM</name>
<dbReference type="PANTHER" id="PTHR46236:SF35">
    <property type="entry name" value="MATH DOMAIN-CONTAINING PROTEIN"/>
    <property type="match status" value="1"/>
</dbReference>
<evidence type="ECO:0000256" key="3">
    <source>
        <dbReference type="ARBA" id="ARBA00012759"/>
    </source>
</evidence>
<evidence type="ECO:0000256" key="8">
    <source>
        <dbReference type="ARBA" id="ARBA00023054"/>
    </source>
</evidence>
<comment type="caution">
    <text evidence="11">The sequence shown here is derived from an EMBL/GenBank/DDBJ whole genome shotgun (WGS) entry which is preliminary data.</text>
</comment>
<dbReference type="Gene3D" id="2.60.210.10">
    <property type="entry name" value="Apoptosis, Tumor Necrosis Factor Receptor Associated Protein 2, Chain A"/>
    <property type="match status" value="1"/>
</dbReference>
<dbReference type="InterPro" id="IPR028889">
    <property type="entry name" value="USP"/>
</dbReference>
<organism evidence="11 12">
    <name type="scientific">Cetraspora pellucida</name>
    <dbReference type="NCBI Taxonomy" id="1433469"/>
    <lineage>
        <taxon>Eukaryota</taxon>
        <taxon>Fungi</taxon>
        <taxon>Fungi incertae sedis</taxon>
        <taxon>Mucoromycota</taxon>
        <taxon>Glomeromycotina</taxon>
        <taxon>Glomeromycetes</taxon>
        <taxon>Diversisporales</taxon>
        <taxon>Gigasporaceae</taxon>
        <taxon>Cetraspora</taxon>
    </lineage>
</organism>
<dbReference type="SUPFAM" id="SSF54001">
    <property type="entry name" value="Cysteine proteinases"/>
    <property type="match status" value="1"/>
</dbReference>
<comment type="similarity">
    <text evidence="2">Belongs to the peptidase C19 family.</text>
</comment>
<keyword evidence="4" id="KW-0645">Protease</keyword>
<dbReference type="InterPro" id="IPR001394">
    <property type="entry name" value="Peptidase_C19_UCH"/>
</dbReference>
<dbReference type="GO" id="GO:0004843">
    <property type="term" value="F:cysteine-type deubiquitinase activity"/>
    <property type="evidence" value="ECO:0007669"/>
    <property type="project" value="UniProtKB-EC"/>
</dbReference>
<feature type="domain" description="USP" evidence="10">
    <location>
        <begin position="274"/>
        <end position="456"/>
    </location>
</feature>
<dbReference type="GO" id="GO:0006508">
    <property type="term" value="P:proteolysis"/>
    <property type="evidence" value="ECO:0007669"/>
    <property type="project" value="UniProtKB-KW"/>
</dbReference>
<dbReference type="Pfam" id="PF00443">
    <property type="entry name" value="UCH"/>
    <property type="match status" value="1"/>
</dbReference>
<dbReference type="Pfam" id="PF14533">
    <property type="entry name" value="USP7_C2"/>
    <property type="match status" value="1"/>
</dbReference>
<dbReference type="InterPro" id="IPR008974">
    <property type="entry name" value="TRAF-like"/>
</dbReference>
<keyword evidence="8" id="KW-0175">Coiled coil</keyword>
<dbReference type="SUPFAM" id="SSF49599">
    <property type="entry name" value="TRAF domain-like"/>
    <property type="match status" value="1"/>
</dbReference>
<protein>
    <recommendedName>
        <fullName evidence="3">ubiquitinyl hydrolase 1</fullName>
        <ecNumber evidence="3">3.4.19.12</ecNumber>
    </recommendedName>
</protein>
<keyword evidence="7" id="KW-0788">Thiol protease</keyword>
<evidence type="ECO:0000256" key="2">
    <source>
        <dbReference type="ARBA" id="ARBA00009085"/>
    </source>
</evidence>
<evidence type="ECO:0000259" key="9">
    <source>
        <dbReference type="PROSITE" id="PS50144"/>
    </source>
</evidence>
<dbReference type="PANTHER" id="PTHR46236">
    <property type="entry name" value="TRAF-LIKE SUPERFAMILY PROTEIN"/>
    <property type="match status" value="1"/>
</dbReference>
<accession>A0A9N9A4J4</accession>
<dbReference type="PROSITE" id="PS50235">
    <property type="entry name" value="USP_3"/>
    <property type="match status" value="1"/>
</dbReference>
<evidence type="ECO:0000256" key="4">
    <source>
        <dbReference type="ARBA" id="ARBA00022670"/>
    </source>
</evidence>
<keyword evidence="12" id="KW-1185">Reference proteome</keyword>
<dbReference type="InterPro" id="IPR038765">
    <property type="entry name" value="Papain-like_cys_pep_sf"/>
</dbReference>
<dbReference type="Proteomes" id="UP000789759">
    <property type="component" value="Unassembled WGS sequence"/>
</dbReference>
<comment type="catalytic activity">
    <reaction evidence="1">
        <text>Thiol-dependent hydrolysis of ester, thioester, amide, peptide and isopeptide bonds formed by the C-terminal Gly of ubiquitin (a 76-residue protein attached to proteins as an intracellular targeting signal).</text>
        <dbReference type="EC" id="3.4.19.12"/>
    </reaction>
</comment>
<evidence type="ECO:0000313" key="11">
    <source>
        <dbReference type="EMBL" id="CAG8516580.1"/>
    </source>
</evidence>
<dbReference type="SMART" id="SM00061">
    <property type="entry name" value="MATH"/>
    <property type="match status" value="1"/>
</dbReference>
<feature type="non-terminal residue" evidence="11">
    <location>
        <position position="1"/>
    </location>
</feature>
<keyword evidence="6" id="KW-0378">Hydrolase</keyword>
<dbReference type="EMBL" id="CAJVQA010001499">
    <property type="protein sequence ID" value="CAG8516580.1"/>
    <property type="molecule type" value="Genomic_DNA"/>
</dbReference>
<dbReference type="Gene3D" id="3.90.70.10">
    <property type="entry name" value="Cysteine proteinases"/>
    <property type="match status" value="1"/>
</dbReference>
<evidence type="ECO:0000256" key="7">
    <source>
        <dbReference type="ARBA" id="ARBA00022807"/>
    </source>
</evidence>
<evidence type="ECO:0000313" key="12">
    <source>
        <dbReference type="Proteomes" id="UP000789759"/>
    </source>
</evidence>
<evidence type="ECO:0000256" key="6">
    <source>
        <dbReference type="ARBA" id="ARBA00022801"/>
    </source>
</evidence>
<dbReference type="GO" id="GO:0016579">
    <property type="term" value="P:protein deubiquitination"/>
    <property type="evidence" value="ECO:0007669"/>
    <property type="project" value="InterPro"/>
</dbReference>
<dbReference type="InterPro" id="IPR029346">
    <property type="entry name" value="USP_C"/>
</dbReference>
<dbReference type="Pfam" id="PF22486">
    <property type="entry name" value="MATH_2"/>
    <property type="match status" value="1"/>
</dbReference>
<evidence type="ECO:0000256" key="5">
    <source>
        <dbReference type="ARBA" id="ARBA00022786"/>
    </source>
</evidence>
<dbReference type="FunFam" id="2.60.210.10:FF:000011">
    <property type="entry name" value="Ubiquitin carboxyl-terminal hydrolase 7"/>
    <property type="match status" value="1"/>
</dbReference>
<evidence type="ECO:0000259" key="10">
    <source>
        <dbReference type="PROSITE" id="PS50235"/>
    </source>
</evidence>
<reference evidence="11" key="1">
    <citation type="submission" date="2021-06" db="EMBL/GenBank/DDBJ databases">
        <authorList>
            <person name="Kallberg Y."/>
            <person name="Tangrot J."/>
            <person name="Rosling A."/>
        </authorList>
    </citation>
    <scope>NUCLEOTIDE SEQUENCE</scope>
    <source>
        <strain evidence="11">FL966</strain>
    </source>
</reference>